<gene>
    <name evidence="2" type="ORF">PGTG_14553</name>
</gene>
<dbReference type="PANTHER" id="PTHR44167">
    <property type="entry name" value="OVARIAN-SPECIFIC SERINE/THREONINE-PROTEIN KINASE LOK-RELATED"/>
    <property type="match status" value="1"/>
</dbReference>
<dbReference type="AlphaFoldDB" id="E3KU63"/>
<dbReference type="FunFam" id="1.10.510.10:FF:002951">
    <property type="match status" value="1"/>
</dbReference>
<dbReference type="RefSeq" id="XP_003332257.1">
    <property type="nucleotide sequence ID" value="XM_003332209.1"/>
</dbReference>
<dbReference type="Proteomes" id="UP000008783">
    <property type="component" value="Unassembled WGS sequence"/>
</dbReference>
<sequence>MPYAPHGTLADQIFQNRHFITNPSHVKPFFQQMVSATSFCHANVIAHCDLKPENILCSSDQVYIADFGLAINQTSSSQFCRGTRAYMSPGQHRTLSIVANSPIIAKSLFVEESQRPKAHELHQGFLS</sequence>
<dbReference type="HOGENOM" id="CLU_1971611_0_0_1"/>
<reference evidence="3" key="2">
    <citation type="journal article" date="2011" name="Proc. Natl. Acad. Sci. U.S.A.">
        <title>Obligate biotrophy features unraveled by the genomic analysis of rust fungi.</title>
        <authorList>
            <person name="Duplessis S."/>
            <person name="Cuomo C.A."/>
            <person name="Lin Y.-C."/>
            <person name="Aerts A."/>
            <person name="Tisserant E."/>
            <person name="Veneault-Fourrey C."/>
            <person name="Joly D.L."/>
            <person name="Hacquard S."/>
            <person name="Amselem J."/>
            <person name="Cantarel B.L."/>
            <person name="Chiu R."/>
            <person name="Coutinho P.M."/>
            <person name="Feau N."/>
            <person name="Field M."/>
            <person name="Frey P."/>
            <person name="Gelhaye E."/>
            <person name="Goldberg J."/>
            <person name="Grabherr M.G."/>
            <person name="Kodira C.D."/>
            <person name="Kohler A."/>
            <person name="Kuees U."/>
            <person name="Lindquist E.A."/>
            <person name="Lucas S.M."/>
            <person name="Mago R."/>
            <person name="Mauceli E."/>
            <person name="Morin E."/>
            <person name="Murat C."/>
            <person name="Pangilinan J.L."/>
            <person name="Park R."/>
            <person name="Pearson M."/>
            <person name="Quesneville H."/>
            <person name="Rouhier N."/>
            <person name="Sakthikumar S."/>
            <person name="Salamov A.A."/>
            <person name="Schmutz J."/>
            <person name="Selles B."/>
            <person name="Shapiro H."/>
            <person name="Tanguay P."/>
            <person name="Tuskan G.A."/>
            <person name="Henrissat B."/>
            <person name="Van de Peer Y."/>
            <person name="Rouze P."/>
            <person name="Ellis J.G."/>
            <person name="Dodds P.N."/>
            <person name="Schein J.E."/>
            <person name="Zhong S."/>
            <person name="Hamelin R.C."/>
            <person name="Grigoriev I.V."/>
            <person name="Szabo L.J."/>
            <person name="Martin F."/>
        </authorList>
    </citation>
    <scope>NUCLEOTIDE SEQUENCE [LARGE SCALE GENOMIC DNA]</scope>
    <source>
        <strain evidence="3">CRL 75-36-700-3 / race SCCL</strain>
    </source>
</reference>
<dbReference type="PROSITE" id="PS50011">
    <property type="entry name" value="PROTEIN_KINASE_DOM"/>
    <property type="match status" value="1"/>
</dbReference>
<evidence type="ECO:0000313" key="2">
    <source>
        <dbReference type="EMBL" id="EFP87838.1"/>
    </source>
</evidence>
<dbReference type="KEGG" id="pgr:PGTG_14553"/>
<dbReference type="GO" id="GO:0005524">
    <property type="term" value="F:ATP binding"/>
    <property type="evidence" value="ECO:0007669"/>
    <property type="project" value="InterPro"/>
</dbReference>
<protein>
    <recommendedName>
        <fullName evidence="1">Protein kinase domain-containing protein</fullName>
    </recommendedName>
</protein>
<name>E3KU63_PUCGT</name>
<dbReference type="InterPro" id="IPR008271">
    <property type="entry name" value="Ser/Thr_kinase_AS"/>
</dbReference>
<dbReference type="SMART" id="SM00220">
    <property type="entry name" value="S_TKc"/>
    <property type="match status" value="1"/>
</dbReference>
<evidence type="ECO:0000313" key="3">
    <source>
        <dbReference type="Proteomes" id="UP000008783"/>
    </source>
</evidence>
<dbReference type="InParanoid" id="E3KU63"/>
<accession>E3KU63</accession>
<dbReference type="Pfam" id="PF00069">
    <property type="entry name" value="Pkinase"/>
    <property type="match status" value="1"/>
</dbReference>
<dbReference type="GeneID" id="10534736"/>
<dbReference type="EMBL" id="DS178309">
    <property type="protein sequence ID" value="EFP87838.1"/>
    <property type="molecule type" value="Genomic_DNA"/>
</dbReference>
<dbReference type="GO" id="GO:0004672">
    <property type="term" value="F:protein kinase activity"/>
    <property type="evidence" value="ECO:0007669"/>
    <property type="project" value="InterPro"/>
</dbReference>
<dbReference type="InterPro" id="IPR011009">
    <property type="entry name" value="Kinase-like_dom_sf"/>
</dbReference>
<feature type="domain" description="Protein kinase" evidence="1">
    <location>
        <begin position="1"/>
        <end position="127"/>
    </location>
</feature>
<dbReference type="OrthoDB" id="541276at2759"/>
<proteinExistence type="predicted"/>
<dbReference type="VEuPathDB" id="FungiDB:PGTG_14553"/>
<evidence type="ECO:0000259" key="1">
    <source>
        <dbReference type="PROSITE" id="PS50011"/>
    </source>
</evidence>
<keyword evidence="3" id="KW-1185">Reference proteome</keyword>
<dbReference type="InterPro" id="IPR000719">
    <property type="entry name" value="Prot_kinase_dom"/>
</dbReference>
<dbReference type="Gene3D" id="1.10.510.10">
    <property type="entry name" value="Transferase(Phosphotransferase) domain 1"/>
    <property type="match status" value="1"/>
</dbReference>
<organism evidence="2 3">
    <name type="scientific">Puccinia graminis f. sp. tritici (strain CRL 75-36-700-3 / race SCCL)</name>
    <name type="common">Black stem rust fungus</name>
    <dbReference type="NCBI Taxonomy" id="418459"/>
    <lineage>
        <taxon>Eukaryota</taxon>
        <taxon>Fungi</taxon>
        <taxon>Dikarya</taxon>
        <taxon>Basidiomycota</taxon>
        <taxon>Pucciniomycotina</taxon>
        <taxon>Pucciniomycetes</taxon>
        <taxon>Pucciniales</taxon>
        <taxon>Pucciniaceae</taxon>
        <taxon>Puccinia</taxon>
    </lineage>
</organism>
<dbReference type="SUPFAM" id="SSF56112">
    <property type="entry name" value="Protein kinase-like (PK-like)"/>
    <property type="match status" value="1"/>
</dbReference>
<reference key="1">
    <citation type="submission" date="2007-01" db="EMBL/GenBank/DDBJ databases">
        <title>The Genome Sequence of Puccinia graminis f. sp. tritici Strain CRL 75-36-700-3.</title>
        <authorList>
            <consortium name="The Broad Institute Genome Sequencing Platform"/>
            <person name="Birren B."/>
            <person name="Lander E."/>
            <person name="Galagan J."/>
            <person name="Nusbaum C."/>
            <person name="Devon K."/>
            <person name="Cuomo C."/>
            <person name="Jaffe D."/>
            <person name="Butler J."/>
            <person name="Alvarez P."/>
            <person name="Gnerre S."/>
            <person name="Grabherr M."/>
            <person name="Mauceli E."/>
            <person name="Brockman W."/>
            <person name="Young S."/>
            <person name="LaButti K."/>
            <person name="Sykes S."/>
            <person name="DeCaprio D."/>
            <person name="Crawford M."/>
            <person name="Koehrsen M."/>
            <person name="Engels R."/>
            <person name="Montgomery P."/>
            <person name="Pearson M."/>
            <person name="Howarth C."/>
            <person name="Larson L."/>
            <person name="White J."/>
            <person name="Zeng Q."/>
            <person name="Kodira C."/>
            <person name="Yandava C."/>
            <person name="Alvarado L."/>
            <person name="O'Leary S."/>
            <person name="Szabo L."/>
            <person name="Dean R."/>
            <person name="Schein J."/>
        </authorList>
    </citation>
    <scope>NUCLEOTIDE SEQUENCE</scope>
    <source>
        <strain>CRL 75-36-700-3</strain>
    </source>
</reference>
<dbReference type="STRING" id="418459.E3KU63"/>
<dbReference type="PROSITE" id="PS00108">
    <property type="entry name" value="PROTEIN_KINASE_ST"/>
    <property type="match status" value="1"/>
</dbReference>
<dbReference type="PANTHER" id="PTHR44167:SF24">
    <property type="entry name" value="SERINE_THREONINE-PROTEIN KINASE CHK2"/>
    <property type="match status" value="1"/>
</dbReference>